<evidence type="ECO:0000313" key="7">
    <source>
        <dbReference type="EMBL" id="CAD6932453.1"/>
    </source>
</evidence>
<feature type="compositionally biased region" description="Low complexity" evidence="5">
    <location>
        <begin position="89"/>
        <end position="102"/>
    </location>
</feature>
<evidence type="ECO:0000313" key="9">
    <source>
        <dbReference type="Proteomes" id="UP000077671"/>
    </source>
</evidence>
<protein>
    <recommendedName>
        <fullName evidence="6">RING-type domain-containing protein</fullName>
    </recommendedName>
</protein>
<evidence type="ECO:0000256" key="5">
    <source>
        <dbReference type="SAM" id="MobiDB-lite"/>
    </source>
</evidence>
<feature type="region of interest" description="Disordered" evidence="5">
    <location>
        <begin position="406"/>
        <end position="432"/>
    </location>
</feature>
<dbReference type="SUPFAM" id="SSF57850">
    <property type="entry name" value="RING/U-box"/>
    <property type="match status" value="1"/>
</dbReference>
<dbReference type="AlphaFoldDB" id="A0A177UIP3"/>
<feature type="compositionally biased region" description="Basic and acidic residues" evidence="5">
    <location>
        <begin position="253"/>
        <end position="262"/>
    </location>
</feature>
<dbReference type="PANTHER" id="PTHR15710:SF74">
    <property type="entry name" value="RING-TYPE E3 UBIQUITIN TRANSFERASE-RELATED"/>
    <property type="match status" value="1"/>
</dbReference>
<proteinExistence type="predicted"/>
<dbReference type="Gene3D" id="3.30.40.10">
    <property type="entry name" value="Zinc/RING finger domain, C3HC4 (zinc finger)"/>
    <property type="match status" value="1"/>
</dbReference>
<feature type="region of interest" description="Disordered" evidence="5">
    <location>
        <begin position="119"/>
        <end position="295"/>
    </location>
</feature>
<keyword evidence="1" id="KW-0479">Metal-binding</keyword>
<feature type="compositionally biased region" description="Gly residues" evidence="5">
    <location>
        <begin position="477"/>
        <end position="486"/>
    </location>
</feature>
<dbReference type="EMBL" id="CAJHJG010003497">
    <property type="protein sequence ID" value="CAD6932453.1"/>
    <property type="molecule type" value="Genomic_DNA"/>
</dbReference>
<sequence length="659" mass="67438">MSSSNAASRSGVPPMAHCWQCDSDIRPLTSPSHEELTCPRCGGSFVELLPERDDDDDDNDDHNGLSGIYGGGGEGGAGGVGDGGYWDNAPGPSGASGAQAAGRPLQTILGGVFQSLMAGATQQQQQGQRANQRGSDSASYDSGSGSAGGFRYGQASIGPVRVTYGGVTLGGAGPSTARRTVLGGVRGQQPQSLSSFLDSTNANRRSTQNLFGQDRSTQGSSPGLGPQHDQHVHDDGMGGAGGASDGRFFNWDNQDRPQHHDGSTSSDPQRPDPQRNSNADNMGRQNPGGSNASQELPPQIEAIRGLFSNVFGGMPREGGDNADAFGLPLGLFAEFFGGGGTNGQLGDYVLSQEGLDNIITQLMEQTGQAHGPARASEEAIAGLERFDRSDRARLAKAKNSECATCKEDFIPGEEEAPTQNEEDDPADAEPQESTIVSLPCDHIFHEGCIVDWLVINGTCPICRSPVDRSSSSSANAGGDGAGGGGYQASANRDASYGSPIMSGAPMDGSSSAARAPNSSNSGGGGGGGGGGVGGPLRFFANMATEAMRQQQQAGQAPGTSSPSSPYGAPAAGTPLAMPGAWFTGQAAPVPSRQEQHGSAGIGAWPSGSTSAQTSNDEATDRQSGGAGREPSADERRRVLRQAAEARQTHSVPDADVELD</sequence>
<gene>
    <name evidence="8" type="ORF">A4X03_0g5957</name>
    <name evidence="7" type="ORF">JKIAZH3_G3557</name>
</gene>
<feature type="compositionally biased region" description="Polar residues" evidence="5">
    <location>
        <begin position="188"/>
        <end position="221"/>
    </location>
</feature>
<feature type="compositionally biased region" description="Low complexity" evidence="5">
    <location>
        <begin position="509"/>
        <end position="520"/>
    </location>
</feature>
<accession>A0A177UIP3</accession>
<evidence type="ECO:0000256" key="4">
    <source>
        <dbReference type="PROSITE-ProRule" id="PRU00175"/>
    </source>
</evidence>
<dbReference type="PANTHER" id="PTHR15710">
    <property type="entry name" value="E3 UBIQUITIN-PROTEIN LIGASE PRAJA"/>
    <property type="match status" value="1"/>
</dbReference>
<feature type="compositionally biased region" description="Polar residues" evidence="5">
    <location>
        <begin position="263"/>
        <end position="295"/>
    </location>
</feature>
<keyword evidence="10" id="KW-1185">Reference proteome</keyword>
<evidence type="ECO:0000313" key="8">
    <source>
        <dbReference type="EMBL" id="KAE8253225.1"/>
    </source>
</evidence>
<feature type="region of interest" description="Disordered" evidence="5">
    <location>
        <begin position="1"/>
        <end position="102"/>
    </location>
</feature>
<dbReference type="PROSITE" id="PS50089">
    <property type="entry name" value="ZF_RING_2"/>
    <property type="match status" value="1"/>
</dbReference>
<dbReference type="Proteomes" id="UP000836402">
    <property type="component" value="Unassembled WGS sequence"/>
</dbReference>
<evidence type="ECO:0000259" key="6">
    <source>
        <dbReference type="PROSITE" id="PS50089"/>
    </source>
</evidence>
<evidence type="ECO:0000313" key="10">
    <source>
        <dbReference type="Proteomes" id="UP000836402"/>
    </source>
</evidence>
<comment type="caution">
    <text evidence="8">The sequence shown here is derived from an EMBL/GenBank/DDBJ whole genome shotgun (WGS) entry which is preliminary data.</text>
</comment>
<feature type="compositionally biased region" description="Polar residues" evidence="5">
    <location>
        <begin position="606"/>
        <end position="616"/>
    </location>
</feature>
<reference evidence="7" key="3">
    <citation type="submission" date="2020-10" db="EMBL/GenBank/DDBJ databases">
        <authorList>
            <person name="Sedaghatjoo S."/>
        </authorList>
    </citation>
    <scope>NUCLEOTIDE SEQUENCE</scope>
    <source>
        <strain evidence="7">AZH3</strain>
    </source>
</reference>
<feature type="compositionally biased region" description="Low complexity" evidence="5">
    <location>
        <begin position="556"/>
        <end position="574"/>
    </location>
</feature>
<feature type="domain" description="RING-type" evidence="6">
    <location>
        <begin position="402"/>
        <end position="463"/>
    </location>
</feature>
<keyword evidence="2 4" id="KW-0863">Zinc-finger</keyword>
<dbReference type="Proteomes" id="UP000077671">
    <property type="component" value="Unassembled WGS sequence"/>
</dbReference>
<dbReference type="EMBL" id="LWDD02001042">
    <property type="protein sequence ID" value="KAE8253225.1"/>
    <property type="molecule type" value="Genomic_DNA"/>
</dbReference>
<dbReference type="SMART" id="SM00184">
    <property type="entry name" value="RING"/>
    <property type="match status" value="1"/>
</dbReference>
<dbReference type="Pfam" id="PF13639">
    <property type="entry name" value="zf-RING_2"/>
    <property type="match status" value="1"/>
</dbReference>
<feature type="compositionally biased region" description="Low complexity" evidence="5">
    <location>
        <begin position="119"/>
        <end position="144"/>
    </location>
</feature>
<dbReference type="GO" id="GO:0008270">
    <property type="term" value="F:zinc ion binding"/>
    <property type="evidence" value="ECO:0007669"/>
    <property type="project" value="UniProtKB-KW"/>
</dbReference>
<feature type="compositionally biased region" description="Gly residues" evidence="5">
    <location>
        <begin position="521"/>
        <end position="534"/>
    </location>
</feature>
<feature type="compositionally biased region" description="Gly residues" evidence="5">
    <location>
        <begin position="67"/>
        <end position="84"/>
    </location>
</feature>
<keyword evidence="3" id="KW-0862">Zinc</keyword>
<evidence type="ECO:0000256" key="3">
    <source>
        <dbReference type="ARBA" id="ARBA00022833"/>
    </source>
</evidence>
<name>A0A177UIP3_9BASI</name>
<dbReference type="InterPro" id="IPR001841">
    <property type="entry name" value="Znf_RING"/>
</dbReference>
<evidence type="ECO:0000256" key="1">
    <source>
        <dbReference type="ARBA" id="ARBA00022723"/>
    </source>
</evidence>
<organism evidence="8 9">
    <name type="scientific">Tilletia caries</name>
    <name type="common">wheat bunt fungus</name>
    <dbReference type="NCBI Taxonomy" id="13290"/>
    <lineage>
        <taxon>Eukaryota</taxon>
        <taxon>Fungi</taxon>
        <taxon>Dikarya</taxon>
        <taxon>Basidiomycota</taxon>
        <taxon>Ustilaginomycotina</taxon>
        <taxon>Exobasidiomycetes</taxon>
        <taxon>Tilletiales</taxon>
        <taxon>Tilletiaceae</taxon>
        <taxon>Tilletia</taxon>
    </lineage>
</organism>
<feature type="region of interest" description="Disordered" evidence="5">
    <location>
        <begin position="465"/>
        <end position="659"/>
    </location>
</feature>
<dbReference type="InterPro" id="IPR013083">
    <property type="entry name" value="Znf_RING/FYVE/PHD"/>
</dbReference>
<dbReference type="SMART" id="SM01197">
    <property type="entry name" value="FANCL_C"/>
    <property type="match status" value="1"/>
</dbReference>
<reference evidence="8" key="1">
    <citation type="submission" date="2016-04" db="EMBL/GenBank/DDBJ databases">
        <authorList>
            <person name="Nguyen H.D."/>
            <person name="Kesanakurti P."/>
            <person name="Cullis J."/>
            <person name="Levesque C.A."/>
            <person name="Hambleton S."/>
        </authorList>
    </citation>
    <scope>NUCLEOTIDE SEQUENCE</scope>
    <source>
        <strain evidence="8">DAOMC 238032</strain>
    </source>
</reference>
<evidence type="ECO:0000256" key="2">
    <source>
        <dbReference type="ARBA" id="ARBA00022771"/>
    </source>
</evidence>
<feature type="compositionally biased region" description="Acidic residues" evidence="5">
    <location>
        <begin position="410"/>
        <end position="430"/>
    </location>
</feature>
<reference evidence="8" key="2">
    <citation type="journal article" date="2019" name="IMA Fungus">
        <title>Genome sequencing and comparison of five Tilletia species to identify candidate genes for the detection of regulated species infecting wheat.</title>
        <authorList>
            <person name="Nguyen H.D.T."/>
            <person name="Sultana T."/>
            <person name="Kesanakurti P."/>
            <person name="Hambleton S."/>
        </authorList>
    </citation>
    <scope>NUCLEOTIDE SEQUENCE</scope>
    <source>
        <strain evidence="8">DAOMC 238032</strain>
    </source>
</reference>